<gene>
    <name evidence="2" type="ORF">C7V51_03970</name>
</gene>
<dbReference type="RefSeq" id="WP_104264210.1">
    <property type="nucleotide sequence ID" value="NZ_CP028130.1"/>
</dbReference>
<dbReference type="Pfam" id="PF03412">
    <property type="entry name" value="Peptidase_C39"/>
    <property type="match status" value="1"/>
</dbReference>
<dbReference type="Proteomes" id="UP000283946">
    <property type="component" value="Chromosome"/>
</dbReference>
<organism evidence="2 3">
    <name type="scientific">Rathayibacter iranicus</name>
    <dbReference type="NCBI Taxonomy" id="59737"/>
    <lineage>
        <taxon>Bacteria</taxon>
        <taxon>Bacillati</taxon>
        <taxon>Actinomycetota</taxon>
        <taxon>Actinomycetes</taxon>
        <taxon>Micrococcales</taxon>
        <taxon>Microbacteriaceae</taxon>
        <taxon>Rathayibacter</taxon>
    </lineage>
</organism>
<dbReference type="KEGG" id="ria:C7V51_03970"/>
<dbReference type="InterPro" id="IPR005074">
    <property type="entry name" value="Peptidase_C39"/>
</dbReference>
<reference evidence="2 3" key="1">
    <citation type="submission" date="2018-03" db="EMBL/GenBank/DDBJ databases">
        <title>Bacteriophage NCPPB3778 and a type I-E CRISPR drive the evolution of the US Biological Select Agent, Rathayibacter toxicus.</title>
        <authorList>
            <person name="Davis E.W.II."/>
            <person name="Tabima J.F."/>
            <person name="Weisberg A.J."/>
            <person name="Dantas Lopes L."/>
            <person name="Wiseman M.S."/>
            <person name="Wiseman M.S."/>
            <person name="Pupko T."/>
            <person name="Belcher M.S."/>
            <person name="Sechler A.J."/>
            <person name="Tancos M.A."/>
            <person name="Schroeder B.K."/>
            <person name="Murray T.D."/>
            <person name="Luster D.G."/>
            <person name="Schneider W.L."/>
            <person name="Rogers E."/>
            <person name="Andreote F.D."/>
            <person name="Grunwald N.J."/>
            <person name="Putnam M.L."/>
            <person name="Chang J.H."/>
        </authorList>
    </citation>
    <scope>NUCLEOTIDE SEQUENCE [LARGE SCALE GENOMIC DNA]</scope>
    <source>
        <strain evidence="2 3">NCCPB 2253</strain>
    </source>
</reference>
<dbReference type="GO" id="GO:0016020">
    <property type="term" value="C:membrane"/>
    <property type="evidence" value="ECO:0007669"/>
    <property type="project" value="InterPro"/>
</dbReference>
<dbReference type="AlphaFoldDB" id="A0AAD1AEF1"/>
<name>A0AAD1AEF1_9MICO</name>
<dbReference type="Gene3D" id="3.90.70.10">
    <property type="entry name" value="Cysteine proteinases"/>
    <property type="match status" value="1"/>
</dbReference>
<accession>A0AAD1AEF1</accession>
<sequence>MRAPFVPQSQEAGGGPACLSSVLAAHGRVVPLGELVAASGTDRDGTSAAGLLRAAAEQGLEARAHRSISDRGALVTRLPCR</sequence>
<evidence type="ECO:0000313" key="2">
    <source>
        <dbReference type="EMBL" id="AZZ55134.1"/>
    </source>
</evidence>
<dbReference type="GO" id="GO:0006508">
    <property type="term" value="P:proteolysis"/>
    <property type="evidence" value="ECO:0007669"/>
    <property type="project" value="InterPro"/>
</dbReference>
<feature type="domain" description="Peptidase C39" evidence="1">
    <location>
        <begin position="3"/>
        <end position="67"/>
    </location>
</feature>
<dbReference type="EMBL" id="CP028130">
    <property type="protein sequence ID" value="AZZ55134.1"/>
    <property type="molecule type" value="Genomic_DNA"/>
</dbReference>
<proteinExistence type="predicted"/>
<dbReference type="GO" id="GO:0008233">
    <property type="term" value="F:peptidase activity"/>
    <property type="evidence" value="ECO:0007669"/>
    <property type="project" value="InterPro"/>
</dbReference>
<evidence type="ECO:0000259" key="1">
    <source>
        <dbReference type="Pfam" id="PF03412"/>
    </source>
</evidence>
<dbReference type="GO" id="GO:0005524">
    <property type="term" value="F:ATP binding"/>
    <property type="evidence" value="ECO:0007669"/>
    <property type="project" value="InterPro"/>
</dbReference>
<protein>
    <recommendedName>
        <fullName evidence="1">Peptidase C39 domain-containing protein</fullName>
    </recommendedName>
</protein>
<evidence type="ECO:0000313" key="3">
    <source>
        <dbReference type="Proteomes" id="UP000283946"/>
    </source>
</evidence>